<dbReference type="InterPro" id="IPR001398">
    <property type="entry name" value="Macrophage_inhib_fac"/>
</dbReference>
<comment type="similarity">
    <text evidence="1">Belongs to the MIF family.</text>
</comment>
<dbReference type="SUPFAM" id="SSF55331">
    <property type="entry name" value="Tautomerase/MIF"/>
    <property type="match status" value="1"/>
</dbReference>
<proteinExistence type="inferred from homology"/>
<protein>
    <submittedName>
        <fullName evidence="2">Uncharacterized protein</fullName>
    </submittedName>
</protein>
<organism evidence="2 3">
    <name type="scientific">Owenia fusiformis</name>
    <name type="common">Polychaete worm</name>
    <dbReference type="NCBI Taxonomy" id="6347"/>
    <lineage>
        <taxon>Eukaryota</taxon>
        <taxon>Metazoa</taxon>
        <taxon>Spiralia</taxon>
        <taxon>Lophotrochozoa</taxon>
        <taxon>Annelida</taxon>
        <taxon>Polychaeta</taxon>
        <taxon>Sedentaria</taxon>
        <taxon>Canalipalpata</taxon>
        <taxon>Sabellida</taxon>
        <taxon>Oweniida</taxon>
        <taxon>Oweniidae</taxon>
        <taxon>Owenia</taxon>
    </lineage>
</organism>
<dbReference type="InterPro" id="IPR014347">
    <property type="entry name" value="Tautomerase/MIF_sf"/>
</dbReference>
<sequence length="127" mass="14113">SLKREEVTSEFLKGLSETLAKCFGYGIERIAVEVHTDLRIMVGGEIGDAPYLFLDMVGVGIKKADVPKHSKALLEYVQGAIPSVQDPDRFLLNFHPQDPDLLGMRGTTVTEVLRQLGLEDKIVYPEK</sequence>
<dbReference type="EMBL" id="CAIIXF020000094">
    <property type="protein sequence ID" value="CAH1802793.1"/>
    <property type="molecule type" value="Genomic_DNA"/>
</dbReference>
<keyword evidence="3" id="KW-1185">Reference proteome</keyword>
<dbReference type="OrthoDB" id="255819at2759"/>
<evidence type="ECO:0000313" key="2">
    <source>
        <dbReference type="EMBL" id="CAH1802793.1"/>
    </source>
</evidence>
<gene>
    <name evidence="2" type="ORF">OFUS_LOCUS26440</name>
</gene>
<dbReference type="Pfam" id="PF01187">
    <property type="entry name" value="MIF"/>
    <property type="match status" value="1"/>
</dbReference>
<feature type="non-terminal residue" evidence="2">
    <location>
        <position position="1"/>
    </location>
</feature>
<evidence type="ECO:0000313" key="3">
    <source>
        <dbReference type="Proteomes" id="UP000749559"/>
    </source>
</evidence>
<comment type="caution">
    <text evidence="2">The sequence shown here is derived from an EMBL/GenBank/DDBJ whole genome shotgun (WGS) entry which is preliminary data.</text>
</comment>
<evidence type="ECO:0000256" key="1">
    <source>
        <dbReference type="ARBA" id="ARBA00005851"/>
    </source>
</evidence>
<name>A0A8J1UX18_OWEFU</name>
<dbReference type="Proteomes" id="UP000749559">
    <property type="component" value="Unassembled WGS sequence"/>
</dbReference>
<accession>A0A8J1UX18</accession>
<dbReference type="AlphaFoldDB" id="A0A8J1UX18"/>
<reference evidence="2" key="1">
    <citation type="submission" date="2022-03" db="EMBL/GenBank/DDBJ databases">
        <authorList>
            <person name="Martin C."/>
        </authorList>
    </citation>
    <scope>NUCLEOTIDE SEQUENCE</scope>
</reference>
<dbReference type="Gene3D" id="3.30.429.10">
    <property type="entry name" value="Macrophage Migration Inhibitory Factor"/>
    <property type="match status" value="1"/>
</dbReference>